<feature type="transmembrane region" description="Helical" evidence="9">
    <location>
        <begin position="208"/>
        <end position="234"/>
    </location>
</feature>
<dbReference type="GO" id="GO:0046983">
    <property type="term" value="F:protein dimerization activity"/>
    <property type="evidence" value="ECO:0007669"/>
    <property type="project" value="InterPro"/>
</dbReference>
<evidence type="ECO:0000256" key="7">
    <source>
        <dbReference type="ARBA" id="ARBA00022840"/>
    </source>
</evidence>
<feature type="transmembrane region" description="Helical" evidence="9">
    <location>
        <begin position="177"/>
        <end position="196"/>
    </location>
</feature>
<feature type="domain" description="Histidine kinase/HSP90-like ATPase" evidence="10">
    <location>
        <begin position="499"/>
        <end position="587"/>
    </location>
</feature>
<dbReference type="GO" id="GO:0005524">
    <property type="term" value="F:ATP binding"/>
    <property type="evidence" value="ECO:0007669"/>
    <property type="project" value="UniProtKB-KW"/>
</dbReference>
<dbReference type="SUPFAM" id="SSF55874">
    <property type="entry name" value="ATPase domain of HSP90 chaperone/DNA topoisomerase II/histidine kinase"/>
    <property type="match status" value="1"/>
</dbReference>
<feature type="transmembrane region" description="Helical" evidence="9">
    <location>
        <begin position="71"/>
        <end position="90"/>
    </location>
</feature>
<accession>A0A1M7ULX7</accession>
<name>A0A1M7ULX7_9ACTN</name>
<evidence type="ECO:0000256" key="6">
    <source>
        <dbReference type="ARBA" id="ARBA00022777"/>
    </source>
</evidence>
<feature type="transmembrane region" description="Helical" evidence="9">
    <location>
        <begin position="96"/>
        <end position="115"/>
    </location>
</feature>
<dbReference type="Pfam" id="PF07730">
    <property type="entry name" value="HisKA_3"/>
    <property type="match status" value="1"/>
</dbReference>
<evidence type="ECO:0000256" key="8">
    <source>
        <dbReference type="ARBA" id="ARBA00023012"/>
    </source>
</evidence>
<keyword evidence="7" id="KW-0067">ATP-binding</keyword>
<feature type="transmembrane region" description="Helical" evidence="9">
    <location>
        <begin position="240"/>
        <end position="262"/>
    </location>
</feature>
<dbReference type="EMBL" id="FRDM01000022">
    <property type="protein sequence ID" value="SHN83906.1"/>
    <property type="molecule type" value="Genomic_DNA"/>
</dbReference>
<keyword evidence="4" id="KW-0808">Transferase</keyword>
<keyword evidence="8" id="KW-0902">Two-component regulatory system</keyword>
<dbReference type="EC" id="2.7.13.3" evidence="2"/>
<dbReference type="CDD" id="cd16917">
    <property type="entry name" value="HATPase_UhpB-NarQ-NarX-like"/>
    <property type="match status" value="1"/>
</dbReference>
<keyword evidence="9" id="KW-1133">Transmembrane helix</keyword>
<reference evidence="11 12" key="1">
    <citation type="submission" date="2016-12" db="EMBL/GenBank/DDBJ databases">
        <authorList>
            <person name="Song W.-J."/>
            <person name="Kurnit D.M."/>
        </authorList>
    </citation>
    <scope>NUCLEOTIDE SEQUENCE [LARGE SCALE GENOMIC DNA]</scope>
    <source>
        <strain evidence="11 12">DSM 43162</strain>
    </source>
</reference>
<keyword evidence="5" id="KW-0547">Nucleotide-binding</keyword>
<evidence type="ECO:0000256" key="2">
    <source>
        <dbReference type="ARBA" id="ARBA00012438"/>
    </source>
</evidence>
<dbReference type="RefSeq" id="WP_083606400.1">
    <property type="nucleotide sequence ID" value="NZ_FRDM01000022.1"/>
</dbReference>
<keyword evidence="9" id="KW-0812">Transmembrane</keyword>
<dbReference type="Pfam" id="PF02518">
    <property type="entry name" value="HATPase_c"/>
    <property type="match status" value="1"/>
</dbReference>
<dbReference type="PROSITE" id="PS51257">
    <property type="entry name" value="PROKAR_LIPOPROTEIN"/>
    <property type="match status" value="1"/>
</dbReference>
<gene>
    <name evidence="11" type="ORF">SAMN05660350_03505</name>
</gene>
<dbReference type="PANTHER" id="PTHR24421">
    <property type="entry name" value="NITRATE/NITRITE SENSOR PROTEIN NARX-RELATED"/>
    <property type="match status" value="1"/>
</dbReference>
<dbReference type="InterPro" id="IPR003594">
    <property type="entry name" value="HATPase_dom"/>
</dbReference>
<evidence type="ECO:0000256" key="5">
    <source>
        <dbReference type="ARBA" id="ARBA00022741"/>
    </source>
</evidence>
<dbReference type="AlphaFoldDB" id="A0A1M7ULX7"/>
<keyword evidence="9" id="KW-0472">Membrane</keyword>
<keyword evidence="6 11" id="KW-0418">Kinase</keyword>
<evidence type="ECO:0000256" key="3">
    <source>
        <dbReference type="ARBA" id="ARBA00022553"/>
    </source>
</evidence>
<dbReference type="GO" id="GO:0000155">
    <property type="term" value="F:phosphorelay sensor kinase activity"/>
    <property type="evidence" value="ECO:0007669"/>
    <property type="project" value="InterPro"/>
</dbReference>
<feature type="transmembrane region" description="Helical" evidence="9">
    <location>
        <begin position="38"/>
        <end position="59"/>
    </location>
</feature>
<evidence type="ECO:0000313" key="12">
    <source>
        <dbReference type="Proteomes" id="UP000184428"/>
    </source>
</evidence>
<dbReference type="GO" id="GO:0016020">
    <property type="term" value="C:membrane"/>
    <property type="evidence" value="ECO:0007669"/>
    <property type="project" value="InterPro"/>
</dbReference>
<evidence type="ECO:0000256" key="4">
    <source>
        <dbReference type="ARBA" id="ARBA00022679"/>
    </source>
</evidence>
<dbReference type="Gene3D" id="1.20.5.1930">
    <property type="match status" value="1"/>
</dbReference>
<evidence type="ECO:0000259" key="10">
    <source>
        <dbReference type="SMART" id="SM00387"/>
    </source>
</evidence>
<evidence type="ECO:0000256" key="9">
    <source>
        <dbReference type="SAM" id="Phobius"/>
    </source>
</evidence>
<proteinExistence type="predicted"/>
<comment type="catalytic activity">
    <reaction evidence="1">
        <text>ATP + protein L-histidine = ADP + protein N-phospho-L-histidine.</text>
        <dbReference type="EC" id="2.7.13.3"/>
    </reaction>
</comment>
<feature type="transmembrane region" description="Helical" evidence="9">
    <location>
        <begin position="127"/>
        <end position="148"/>
    </location>
</feature>
<sequence length="587" mass="60864">MQRLSPQGRKVIGAAGLLAGVGAGCALVWGGYEVPADLLAPTLVLEVAVGWSFVTVGLVAWTRRPDSRTGALMVVLGFAWFARFAVAVAVRPAFVIGVLLSSVYLSVLVHLLATFPGGRVQNRAERVVVTVGYLLSAPLDAVFLLLGAQRGLGEGPPPGGLVIAARSGAFTPSGVDLAVQAVVVALFLSLLAIVFTRWRTAGPAQRRSLTPGVLGGAVIVGTILVERTAILLLIPPSVGVVFAWSAQVVLVVWPVALLLGLLRSQLDRSAVGRLIVELGAGLPVPERLRSVLARTLHDPTLELAYWLPERRAFVDASGVPVAVEANGGRGLTRLERDGEPIAVLVHDPVLSAEPELVAAVAAGAGMAVQNERLHAEVRSQLREVRASRARIVEAADGARRRVERDLHDGAQQRLVTVALALRLARTQLGSASRAEIGALLDEAGAELAGALEELRELARGIYPVLLTDAGLGPALTSLAERSPVPAVVGDVPARRWPDAVERTCYFVVSEALANAAKHAGAGQVVIDVRADGGGLCVQVADDGRGGAEAAGSGLRGLADRVAALGGELSVHSPRGGGTRVIATVPCG</sequence>
<dbReference type="InterPro" id="IPR011712">
    <property type="entry name" value="Sig_transdc_His_kin_sub3_dim/P"/>
</dbReference>
<evidence type="ECO:0000313" key="11">
    <source>
        <dbReference type="EMBL" id="SHN83906.1"/>
    </source>
</evidence>
<dbReference type="InterPro" id="IPR050482">
    <property type="entry name" value="Sensor_HK_TwoCompSys"/>
</dbReference>
<evidence type="ECO:0000256" key="1">
    <source>
        <dbReference type="ARBA" id="ARBA00000085"/>
    </source>
</evidence>
<feature type="transmembrane region" description="Helical" evidence="9">
    <location>
        <begin position="12"/>
        <end position="32"/>
    </location>
</feature>
<protein>
    <recommendedName>
        <fullName evidence="2">histidine kinase</fullName>
        <ecNumber evidence="2">2.7.13.3</ecNumber>
    </recommendedName>
</protein>
<dbReference type="SMART" id="SM00387">
    <property type="entry name" value="HATPase_c"/>
    <property type="match status" value="1"/>
</dbReference>
<organism evidence="11 12">
    <name type="scientific">Geodermatophilus obscurus</name>
    <dbReference type="NCBI Taxonomy" id="1861"/>
    <lineage>
        <taxon>Bacteria</taxon>
        <taxon>Bacillati</taxon>
        <taxon>Actinomycetota</taxon>
        <taxon>Actinomycetes</taxon>
        <taxon>Geodermatophilales</taxon>
        <taxon>Geodermatophilaceae</taxon>
        <taxon>Geodermatophilus</taxon>
    </lineage>
</organism>
<dbReference type="OrthoDB" id="5241729at2"/>
<dbReference type="Proteomes" id="UP000184428">
    <property type="component" value="Unassembled WGS sequence"/>
</dbReference>
<dbReference type="Gene3D" id="3.30.565.10">
    <property type="entry name" value="Histidine kinase-like ATPase, C-terminal domain"/>
    <property type="match status" value="1"/>
</dbReference>
<dbReference type="PANTHER" id="PTHR24421:SF10">
    <property type="entry name" value="NITRATE_NITRITE SENSOR PROTEIN NARQ"/>
    <property type="match status" value="1"/>
</dbReference>
<keyword evidence="3" id="KW-0597">Phosphoprotein</keyword>
<dbReference type="InterPro" id="IPR036890">
    <property type="entry name" value="HATPase_C_sf"/>
</dbReference>